<dbReference type="Gene3D" id="1.25.40.10">
    <property type="entry name" value="Tetratricopeptide repeat domain"/>
    <property type="match status" value="1"/>
</dbReference>
<dbReference type="InterPro" id="IPR019734">
    <property type="entry name" value="TPR_rpt"/>
</dbReference>
<feature type="signal peptide" evidence="1">
    <location>
        <begin position="1"/>
        <end position="24"/>
    </location>
</feature>
<sequence>MVPMKRIFLFAVAVLLLNACAVQAPQHSPSGPVGVLMAQADQQAAKGEQAQAIALLERAVRIEPRNAHAWLRLARLHFSAGDLNKAQQFARRAKQFAGADTRLKRECQALLDKVSQKLNAIG</sequence>
<dbReference type="InterPro" id="IPR011990">
    <property type="entry name" value="TPR-like_helical_dom_sf"/>
</dbReference>
<evidence type="ECO:0000313" key="2">
    <source>
        <dbReference type="EMBL" id="HHJ81380.1"/>
    </source>
</evidence>
<comment type="caution">
    <text evidence="2">The sequence shown here is derived from an EMBL/GenBank/DDBJ whole genome shotgun (WGS) entry which is preliminary data.</text>
</comment>
<dbReference type="SMART" id="SM00028">
    <property type="entry name" value="TPR"/>
    <property type="match status" value="2"/>
</dbReference>
<dbReference type="Pfam" id="PF14559">
    <property type="entry name" value="TPR_19"/>
    <property type="match status" value="1"/>
</dbReference>
<gene>
    <name evidence="2" type="ORF">ENJ65_07075</name>
</gene>
<name>A0A832N636_9GAMM</name>
<evidence type="ECO:0000256" key="1">
    <source>
        <dbReference type="SAM" id="SignalP"/>
    </source>
</evidence>
<dbReference type="AlphaFoldDB" id="A0A832N636"/>
<organism evidence="2">
    <name type="scientific">Candidatus Tenderia electrophaga</name>
    <dbReference type="NCBI Taxonomy" id="1748243"/>
    <lineage>
        <taxon>Bacteria</taxon>
        <taxon>Pseudomonadati</taxon>
        <taxon>Pseudomonadota</taxon>
        <taxon>Gammaproteobacteria</taxon>
        <taxon>Candidatus Tenderiales</taxon>
        <taxon>Candidatus Tenderiaceae</taxon>
        <taxon>Candidatus Tenderia</taxon>
    </lineage>
</organism>
<proteinExistence type="predicted"/>
<accession>A0A832N636</accession>
<reference evidence="2" key="1">
    <citation type="journal article" date="2020" name="mSystems">
        <title>Genome- and Community-Level Interaction Insights into Carbon Utilization and Element Cycling Functions of Hydrothermarchaeota in Hydrothermal Sediment.</title>
        <authorList>
            <person name="Zhou Z."/>
            <person name="Liu Y."/>
            <person name="Xu W."/>
            <person name="Pan J."/>
            <person name="Luo Z.H."/>
            <person name="Li M."/>
        </authorList>
    </citation>
    <scope>NUCLEOTIDE SEQUENCE [LARGE SCALE GENOMIC DNA]</scope>
    <source>
        <strain evidence="2">HyVt-505</strain>
    </source>
</reference>
<dbReference type="EMBL" id="DRNF01000445">
    <property type="protein sequence ID" value="HHJ81380.1"/>
    <property type="molecule type" value="Genomic_DNA"/>
</dbReference>
<feature type="chain" id="PRO_5032539646" evidence="1">
    <location>
        <begin position="25"/>
        <end position="122"/>
    </location>
</feature>
<keyword evidence="1" id="KW-0732">Signal</keyword>
<dbReference type="SUPFAM" id="SSF48452">
    <property type="entry name" value="TPR-like"/>
    <property type="match status" value="1"/>
</dbReference>
<protein>
    <submittedName>
        <fullName evidence="2">Tetratricopeptide repeat protein</fullName>
    </submittedName>
</protein>
<dbReference type="Proteomes" id="UP000885832">
    <property type="component" value="Unassembled WGS sequence"/>
</dbReference>